<keyword evidence="3" id="KW-1185">Reference proteome</keyword>
<feature type="domain" description="Transcriptional regulator TetR C-terminal Proteobacteria type" evidence="1">
    <location>
        <begin position="8"/>
        <end position="67"/>
    </location>
</feature>
<evidence type="ECO:0000313" key="3">
    <source>
        <dbReference type="Proteomes" id="UP001501442"/>
    </source>
</evidence>
<name>A0ABP8UNN0_9ACTN</name>
<organism evidence="2 3">
    <name type="scientific">Actinoallomurus vinaceus</name>
    <dbReference type="NCBI Taxonomy" id="1080074"/>
    <lineage>
        <taxon>Bacteria</taxon>
        <taxon>Bacillati</taxon>
        <taxon>Actinomycetota</taxon>
        <taxon>Actinomycetes</taxon>
        <taxon>Streptosporangiales</taxon>
        <taxon>Thermomonosporaceae</taxon>
        <taxon>Actinoallomurus</taxon>
    </lineage>
</organism>
<evidence type="ECO:0000313" key="2">
    <source>
        <dbReference type="EMBL" id="GAA4636069.1"/>
    </source>
</evidence>
<dbReference type="Proteomes" id="UP001501442">
    <property type="component" value="Unassembled WGS sequence"/>
</dbReference>
<sequence length="71" mass="7689">MKLNRARLSLAGRLRRCDPAQAAEHLLALLTGPMEARTLLGTRQASPAETRAVAEAAVDTFLRAYGPEEIT</sequence>
<dbReference type="Gene3D" id="1.10.357.10">
    <property type="entry name" value="Tetracycline Repressor, domain 2"/>
    <property type="match status" value="1"/>
</dbReference>
<comment type="caution">
    <text evidence="2">The sequence shown here is derived from an EMBL/GenBank/DDBJ whole genome shotgun (WGS) entry which is preliminary data.</text>
</comment>
<accession>A0ABP8UNN0</accession>
<gene>
    <name evidence="2" type="ORF">GCM10023196_084370</name>
</gene>
<protein>
    <recommendedName>
        <fullName evidence="1">Transcriptional regulator TetR C-terminal Proteobacteria type domain-containing protein</fullName>
    </recommendedName>
</protein>
<dbReference type="InterPro" id="IPR039536">
    <property type="entry name" value="TetR_C_Proteobacteria"/>
</dbReference>
<dbReference type="EMBL" id="BAABHK010000016">
    <property type="protein sequence ID" value="GAA4636069.1"/>
    <property type="molecule type" value="Genomic_DNA"/>
</dbReference>
<dbReference type="Pfam" id="PF14246">
    <property type="entry name" value="TetR_C_7"/>
    <property type="match status" value="1"/>
</dbReference>
<evidence type="ECO:0000259" key="1">
    <source>
        <dbReference type="Pfam" id="PF14246"/>
    </source>
</evidence>
<reference evidence="3" key="1">
    <citation type="journal article" date="2019" name="Int. J. Syst. Evol. Microbiol.">
        <title>The Global Catalogue of Microorganisms (GCM) 10K type strain sequencing project: providing services to taxonomists for standard genome sequencing and annotation.</title>
        <authorList>
            <consortium name="The Broad Institute Genomics Platform"/>
            <consortium name="The Broad Institute Genome Sequencing Center for Infectious Disease"/>
            <person name="Wu L."/>
            <person name="Ma J."/>
        </authorList>
    </citation>
    <scope>NUCLEOTIDE SEQUENCE [LARGE SCALE GENOMIC DNA]</scope>
    <source>
        <strain evidence="3">JCM 17939</strain>
    </source>
</reference>
<proteinExistence type="predicted"/>
<dbReference type="SUPFAM" id="SSF48498">
    <property type="entry name" value="Tetracyclin repressor-like, C-terminal domain"/>
    <property type="match status" value="1"/>
</dbReference>
<dbReference type="InterPro" id="IPR036271">
    <property type="entry name" value="Tet_transcr_reg_TetR-rel_C_sf"/>
</dbReference>